<dbReference type="SMART" id="SM00449">
    <property type="entry name" value="SPRY"/>
    <property type="match status" value="1"/>
</dbReference>
<keyword evidence="2" id="KW-1185">Reference proteome</keyword>
<dbReference type="Gene3D" id="2.60.120.920">
    <property type="match status" value="1"/>
</dbReference>
<dbReference type="Proteomes" id="UP000887572">
    <property type="component" value="Unplaced"/>
</dbReference>
<dbReference type="InterPro" id="IPR050618">
    <property type="entry name" value="Ubq-SigPath_Reg"/>
</dbReference>
<dbReference type="InterPro" id="IPR044736">
    <property type="entry name" value="Gid1/RanBPM/SPLA_SPRY"/>
</dbReference>
<accession>A0A914H633</accession>
<name>A0A914H633_GLORO</name>
<dbReference type="InterPro" id="IPR043136">
    <property type="entry name" value="B30.2/SPRY_sf"/>
</dbReference>
<dbReference type="WBParaSite" id="Gr19_v10_g14339.t1">
    <property type="protein sequence ID" value="Gr19_v10_g14339.t1"/>
    <property type="gene ID" value="Gr19_v10_g14339"/>
</dbReference>
<dbReference type="AlphaFoldDB" id="A0A914H633"/>
<dbReference type="InterPro" id="IPR013320">
    <property type="entry name" value="ConA-like_dom_sf"/>
</dbReference>
<sequence length="276" mass="30922">MAESQKQQQQDIDALTEAQKGNEQLNEMQLETNESLKSVQTMVVAKLVEQKLSNANKFAEIEQKNDKLEQYQKEQQPNIVDLQKTVATLREIGLIPQNRWDSTACHDNLALFKPGRLIAQHYGEKNGWSSVRAEKRLPENPYGISYFEVKILVQARGNIAIGLATKQMPLDKHVGVHEGTYGYGSDGTFWGHEVKGCSHDDIGRPYIEGKPKFGEGDVVGCGVNLNRQIIYTLNGERLDTANLFVSFSVDLFPCVSLGVPGMKIEANFGPNFKYKF</sequence>
<dbReference type="InterPro" id="IPR003877">
    <property type="entry name" value="SPRY_dom"/>
</dbReference>
<dbReference type="CDD" id="cd12885">
    <property type="entry name" value="SPRY_RanBP_like"/>
    <property type="match status" value="1"/>
</dbReference>
<dbReference type="InterPro" id="IPR001870">
    <property type="entry name" value="B30.2/SPRY"/>
</dbReference>
<dbReference type="SUPFAM" id="SSF49899">
    <property type="entry name" value="Concanavalin A-like lectins/glucanases"/>
    <property type="match status" value="1"/>
</dbReference>
<dbReference type="PANTHER" id="PTHR12864">
    <property type="entry name" value="RAN BINDING PROTEIN 9-RELATED"/>
    <property type="match status" value="1"/>
</dbReference>
<evidence type="ECO:0000313" key="2">
    <source>
        <dbReference type="Proteomes" id="UP000887572"/>
    </source>
</evidence>
<proteinExistence type="predicted"/>
<feature type="domain" description="B30.2/SPRY" evidence="1">
    <location>
        <begin position="77"/>
        <end position="273"/>
    </location>
</feature>
<organism evidence="2 3">
    <name type="scientific">Globodera rostochiensis</name>
    <name type="common">Golden nematode worm</name>
    <name type="synonym">Heterodera rostochiensis</name>
    <dbReference type="NCBI Taxonomy" id="31243"/>
    <lineage>
        <taxon>Eukaryota</taxon>
        <taxon>Metazoa</taxon>
        <taxon>Ecdysozoa</taxon>
        <taxon>Nematoda</taxon>
        <taxon>Chromadorea</taxon>
        <taxon>Rhabditida</taxon>
        <taxon>Tylenchina</taxon>
        <taxon>Tylenchomorpha</taxon>
        <taxon>Tylenchoidea</taxon>
        <taxon>Heteroderidae</taxon>
        <taxon>Heteroderinae</taxon>
        <taxon>Globodera</taxon>
    </lineage>
</organism>
<evidence type="ECO:0000313" key="3">
    <source>
        <dbReference type="WBParaSite" id="Gr19_v10_g14339.t1"/>
    </source>
</evidence>
<dbReference type="PROSITE" id="PS50188">
    <property type="entry name" value="B302_SPRY"/>
    <property type="match status" value="1"/>
</dbReference>
<protein>
    <submittedName>
        <fullName evidence="3">B30.2/SPRY domain-containing protein</fullName>
    </submittedName>
</protein>
<dbReference type="Pfam" id="PF00622">
    <property type="entry name" value="SPRY"/>
    <property type="match status" value="1"/>
</dbReference>
<evidence type="ECO:0000259" key="1">
    <source>
        <dbReference type="PROSITE" id="PS50188"/>
    </source>
</evidence>
<reference evidence="3" key="1">
    <citation type="submission" date="2022-11" db="UniProtKB">
        <authorList>
            <consortium name="WormBaseParasite"/>
        </authorList>
    </citation>
    <scope>IDENTIFICATION</scope>
</reference>